<name>A0AAN6M0T9_9PLEO</name>
<organism evidence="3 4">
    <name type="scientific">Pseudopithomyces chartarum</name>
    <dbReference type="NCBI Taxonomy" id="1892770"/>
    <lineage>
        <taxon>Eukaryota</taxon>
        <taxon>Fungi</taxon>
        <taxon>Dikarya</taxon>
        <taxon>Ascomycota</taxon>
        <taxon>Pezizomycotina</taxon>
        <taxon>Dothideomycetes</taxon>
        <taxon>Pleosporomycetidae</taxon>
        <taxon>Pleosporales</taxon>
        <taxon>Massarineae</taxon>
        <taxon>Didymosphaeriaceae</taxon>
        <taxon>Pseudopithomyces</taxon>
    </lineage>
</organism>
<feature type="chain" id="PRO_5042957156" description="Circumsporozoite protein" evidence="2">
    <location>
        <begin position="18"/>
        <end position="416"/>
    </location>
</feature>
<protein>
    <recommendedName>
        <fullName evidence="5">Circumsporozoite protein</fullName>
    </recommendedName>
</protein>
<dbReference type="AlphaFoldDB" id="A0AAN6M0T9"/>
<evidence type="ECO:0000256" key="1">
    <source>
        <dbReference type="SAM" id="MobiDB-lite"/>
    </source>
</evidence>
<feature type="signal peptide" evidence="2">
    <location>
        <begin position="1"/>
        <end position="17"/>
    </location>
</feature>
<feature type="region of interest" description="Disordered" evidence="1">
    <location>
        <begin position="167"/>
        <end position="308"/>
    </location>
</feature>
<evidence type="ECO:0000313" key="4">
    <source>
        <dbReference type="Proteomes" id="UP001280581"/>
    </source>
</evidence>
<reference evidence="3 4" key="1">
    <citation type="submission" date="2021-02" db="EMBL/GenBank/DDBJ databases">
        <title>Genome assembly of Pseudopithomyces chartarum.</title>
        <authorList>
            <person name="Jauregui R."/>
            <person name="Singh J."/>
            <person name="Voisey C."/>
        </authorList>
    </citation>
    <scope>NUCLEOTIDE SEQUENCE [LARGE SCALE GENOMIC DNA]</scope>
    <source>
        <strain evidence="3 4">AGR01</strain>
    </source>
</reference>
<dbReference type="Proteomes" id="UP001280581">
    <property type="component" value="Unassembled WGS sequence"/>
</dbReference>
<dbReference type="EMBL" id="WVTA01000005">
    <property type="protein sequence ID" value="KAK3209652.1"/>
    <property type="molecule type" value="Genomic_DNA"/>
</dbReference>
<evidence type="ECO:0000256" key="2">
    <source>
        <dbReference type="SAM" id="SignalP"/>
    </source>
</evidence>
<accession>A0AAN6M0T9</accession>
<evidence type="ECO:0000313" key="3">
    <source>
        <dbReference type="EMBL" id="KAK3209652.1"/>
    </source>
</evidence>
<evidence type="ECO:0008006" key="5">
    <source>
        <dbReference type="Google" id="ProtNLM"/>
    </source>
</evidence>
<keyword evidence="2" id="KW-0732">Signal</keyword>
<proteinExistence type="predicted"/>
<sequence>MVSKLILIAAITAYVEARFGQEQVPISAISAVQGGDPGAASTIAGAAISDLLGAANSCAKLATADKIVAELGGGADAIAAAIGMVTAEKNTNPFANGNVQNVCGDASLPATAELRGITPLIDPDVDANGGVAALSAQTAGAPLDATGKRGAGGGAAGGAATGGAATGGNANQGNANQGNANQNNGQNNNQNQNAGNGADNAADAGNAGADAGNANDNQNQNQNNGNNNAGNAGNNQNQNQNQNANQNANQNQNQNNGNNNNNAADQQNQNGNQNGNNNQNNQNNNQNANNGNNNQNANDNAADATGGAADFGQCTPTIFRQGGLGGRPATEFTFQITDELARGGQQEALNPNIITNALCNQLTNVCGANAAAVAQCESAKAAVEAAGTRDDSTVTLFNGAIQGGAARKRRAMRWVA</sequence>
<comment type="caution">
    <text evidence="3">The sequence shown here is derived from an EMBL/GenBank/DDBJ whole genome shotgun (WGS) entry which is preliminary data.</text>
</comment>
<keyword evidence="4" id="KW-1185">Reference proteome</keyword>
<gene>
    <name evidence="3" type="ORF">GRF29_44g226427</name>
</gene>